<gene>
    <name evidence="2" type="ORF">SNEC2469_LOCUS2724</name>
</gene>
<proteinExistence type="predicted"/>
<dbReference type="OrthoDB" id="420092at2759"/>
<dbReference type="EMBL" id="CAJNJA010007045">
    <property type="protein sequence ID" value="CAE7219490.1"/>
    <property type="molecule type" value="Genomic_DNA"/>
</dbReference>
<sequence>MLWMSHAGTACRVHCSVAGIQVLRQVTGGLTDTLSPSAQTLTRALLEADLSKRLPVQGTAKHEFFEGLDVFTLYRRPRGPELPEIQPRGPKDPGGDERWNRRKFSMIWTVMPSAQDPHKQDAASTDMLIAQSSDRATASFSTRLLASKFSFSLKLARDKLEGKATPFWQRRKCTRFLSGLGGAASQIPAAKASKPDAEAQFVS</sequence>
<feature type="region of interest" description="Disordered" evidence="1">
    <location>
        <begin position="79"/>
        <end position="98"/>
    </location>
</feature>
<evidence type="ECO:0000313" key="2">
    <source>
        <dbReference type="EMBL" id="CAE7219490.1"/>
    </source>
</evidence>
<dbReference type="Proteomes" id="UP000601435">
    <property type="component" value="Unassembled WGS sequence"/>
</dbReference>
<name>A0A812K980_9DINO</name>
<feature type="compositionally biased region" description="Basic and acidic residues" evidence="1">
    <location>
        <begin position="89"/>
        <end position="98"/>
    </location>
</feature>
<organism evidence="2 3">
    <name type="scientific">Symbiodinium necroappetens</name>
    <dbReference type="NCBI Taxonomy" id="1628268"/>
    <lineage>
        <taxon>Eukaryota</taxon>
        <taxon>Sar</taxon>
        <taxon>Alveolata</taxon>
        <taxon>Dinophyceae</taxon>
        <taxon>Suessiales</taxon>
        <taxon>Symbiodiniaceae</taxon>
        <taxon>Symbiodinium</taxon>
    </lineage>
</organism>
<reference evidence="2" key="1">
    <citation type="submission" date="2021-02" db="EMBL/GenBank/DDBJ databases">
        <authorList>
            <person name="Dougan E. K."/>
            <person name="Rhodes N."/>
            <person name="Thang M."/>
            <person name="Chan C."/>
        </authorList>
    </citation>
    <scope>NUCLEOTIDE SEQUENCE</scope>
</reference>
<dbReference type="AlphaFoldDB" id="A0A812K980"/>
<accession>A0A812K980</accession>
<comment type="caution">
    <text evidence="2">The sequence shown here is derived from an EMBL/GenBank/DDBJ whole genome shotgun (WGS) entry which is preliminary data.</text>
</comment>
<evidence type="ECO:0000256" key="1">
    <source>
        <dbReference type="SAM" id="MobiDB-lite"/>
    </source>
</evidence>
<keyword evidence="3" id="KW-1185">Reference proteome</keyword>
<evidence type="ECO:0000313" key="3">
    <source>
        <dbReference type="Proteomes" id="UP000601435"/>
    </source>
</evidence>
<protein>
    <submittedName>
        <fullName evidence="2">Uncharacterized protein</fullName>
    </submittedName>
</protein>